<evidence type="ECO:0000256" key="2">
    <source>
        <dbReference type="ARBA" id="ARBA00022512"/>
    </source>
</evidence>
<proteinExistence type="inferred from homology"/>
<comment type="subcellular location">
    <subcellularLocation>
        <location evidence="1">Secreted</location>
        <location evidence="1">Cell wall</location>
    </subcellularLocation>
</comment>
<evidence type="ECO:0000313" key="8">
    <source>
        <dbReference type="EMBL" id="KAK0742781.1"/>
    </source>
</evidence>
<feature type="chain" id="PRO_5041213094" description="Cell wall mannoprotein PIR1-like C-terminal domain-containing protein" evidence="6">
    <location>
        <begin position="19"/>
        <end position="335"/>
    </location>
</feature>
<keyword evidence="2" id="KW-0134">Cell wall</keyword>
<evidence type="ECO:0000256" key="3">
    <source>
        <dbReference type="ARBA" id="ARBA00022525"/>
    </source>
</evidence>
<evidence type="ECO:0000259" key="7">
    <source>
        <dbReference type="Pfam" id="PF22799"/>
    </source>
</evidence>
<evidence type="ECO:0000256" key="6">
    <source>
        <dbReference type="SAM" id="SignalP"/>
    </source>
</evidence>
<name>A0AA40ENX5_9PEZI</name>
<dbReference type="Proteomes" id="UP001172155">
    <property type="component" value="Unassembled WGS sequence"/>
</dbReference>
<dbReference type="EMBL" id="JAUKUD010000005">
    <property type="protein sequence ID" value="KAK0742781.1"/>
    <property type="molecule type" value="Genomic_DNA"/>
</dbReference>
<evidence type="ECO:0000256" key="4">
    <source>
        <dbReference type="ARBA" id="ARBA00022729"/>
    </source>
</evidence>
<dbReference type="AlphaFoldDB" id="A0AA40ENX5"/>
<reference evidence="8" key="1">
    <citation type="submission" date="2023-06" db="EMBL/GenBank/DDBJ databases">
        <title>Genome-scale phylogeny and comparative genomics of the fungal order Sordariales.</title>
        <authorList>
            <consortium name="Lawrence Berkeley National Laboratory"/>
            <person name="Hensen N."/>
            <person name="Bonometti L."/>
            <person name="Westerberg I."/>
            <person name="Brannstrom I.O."/>
            <person name="Guillou S."/>
            <person name="Cros-Aarteil S."/>
            <person name="Calhoun S."/>
            <person name="Haridas S."/>
            <person name="Kuo A."/>
            <person name="Mondo S."/>
            <person name="Pangilinan J."/>
            <person name="Riley R."/>
            <person name="LaButti K."/>
            <person name="Andreopoulos B."/>
            <person name="Lipzen A."/>
            <person name="Chen C."/>
            <person name="Yanf M."/>
            <person name="Daum C."/>
            <person name="Ng V."/>
            <person name="Clum A."/>
            <person name="Steindorff A."/>
            <person name="Ohm R."/>
            <person name="Martin F."/>
            <person name="Silar P."/>
            <person name="Natvig D."/>
            <person name="Lalanne C."/>
            <person name="Gautier V."/>
            <person name="Ament-velasquez S.L."/>
            <person name="Kruys A."/>
            <person name="Hutchinson M.I."/>
            <person name="Powell A.J."/>
            <person name="Barry K."/>
            <person name="Miller A.N."/>
            <person name="Grigoriev I.V."/>
            <person name="Debuchy R."/>
            <person name="Gladieux P."/>
            <person name="Thoren M.H."/>
            <person name="Johannesson H."/>
        </authorList>
    </citation>
    <scope>NUCLEOTIDE SEQUENCE</scope>
    <source>
        <strain evidence="8">SMH3187-1</strain>
    </source>
</reference>
<protein>
    <recommendedName>
        <fullName evidence="7">Cell wall mannoprotein PIR1-like C-terminal domain-containing protein</fullName>
    </recommendedName>
</protein>
<dbReference type="PANTHER" id="PTHR47254:SF1">
    <property type="entry name" value="CELL WALL MANNOPROTEIN CIS3-RELATED"/>
    <property type="match status" value="1"/>
</dbReference>
<dbReference type="GO" id="GO:0031505">
    <property type="term" value="P:fungal-type cell wall organization"/>
    <property type="evidence" value="ECO:0007669"/>
    <property type="project" value="TreeGrafter"/>
</dbReference>
<feature type="domain" description="Cell wall mannoprotein PIR1-like C-terminal" evidence="7">
    <location>
        <begin position="117"/>
        <end position="189"/>
    </location>
</feature>
<comment type="caution">
    <text evidence="8">The sequence shown here is derived from an EMBL/GenBank/DDBJ whole genome shotgun (WGS) entry which is preliminary data.</text>
</comment>
<accession>A0AA40ENX5</accession>
<dbReference type="GO" id="GO:0009277">
    <property type="term" value="C:fungal-type cell wall"/>
    <property type="evidence" value="ECO:0007669"/>
    <property type="project" value="TreeGrafter"/>
</dbReference>
<evidence type="ECO:0000313" key="9">
    <source>
        <dbReference type="Proteomes" id="UP001172155"/>
    </source>
</evidence>
<dbReference type="Pfam" id="PF22799">
    <property type="entry name" value="PIR1-like_C"/>
    <property type="match status" value="1"/>
</dbReference>
<dbReference type="GO" id="GO:0005199">
    <property type="term" value="F:structural constituent of cell wall"/>
    <property type="evidence" value="ECO:0007669"/>
    <property type="project" value="TreeGrafter"/>
</dbReference>
<dbReference type="PANTHER" id="PTHR47254">
    <property type="entry name" value="CELL WALL MANNOPROTEIN CIS3-RELATED"/>
    <property type="match status" value="1"/>
</dbReference>
<feature type="signal peptide" evidence="6">
    <location>
        <begin position="1"/>
        <end position="18"/>
    </location>
</feature>
<organism evidence="8 9">
    <name type="scientific">Schizothecium vesticola</name>
    <dbReference type="NCBI Taxonomy" id="314040"/>
    <lineage>
        <taxon>Eukaryota</taxon>
        <taxon>Fungi</taxon>
        <taxon>Dikarya</taxon>
        <taxon>Ascomycota</taxon>
        <taxon>Pezizomycotina</taxon>
        <taxon>Sordariomycetes</taxon>
        <taxon>Sordariomycetidae</taxon>
        <taxon>Sordariales</taxon>
        <taxon>Schizotheciaceae</taxon>
        <taxon>Schizothecium</taxon>
    </lineage>
</organism>
<dbReference type="InterPro" id="IPR054508">
    <property type="entry name" value="PIR1-like_C"/>
</dbReference>
<gene>
    <name evidence="8" type="ORF">B0T18DRAFT_170069</name>
</gene>
<keyword evidence="4 6" id="KW-0732">Signal</keyword>
<dbReference type="InterPro" id="IPR051153">
    <property type="entry name" value="Yeast_CWMannoprotein_PIR"/>
</dbReference>
<keyword evidence="9" id="KW-1185">Reference proteome</keyword>
<evidence type="ECO:0000256" key="1">
    <source>
        <dbReference type="ARBA" id="ARBA00004191"/>
    </source>
</evidence>
<sequence length="335" mass="34699">MKFQAIALLLAAATSVVAQAVTDSIAPSAPAPPGCTPSFDGKFEIHIKELNPPKEVAPVLKVSLLLPLSRPALRGLRASPSLTVDFPLTTVSLRQRRSMNRACPGDGVLVVEVADTVMKDAFGRTAYVADNFQFQFDGPPQAGALYTAGFSVCENGTIALGGSTVFYQCQSGDIYNLYDRWIAEQCSPVQLEVMPCGGDVQDPQNVVGSAVVSTTVVMPLSDGQPQVVTTTTVIPMCQIGDGQVQGRTTPCDEIPPTTATPIPQGPDGQLEVTPYPSVTAPVAVPSAPAPNGTTLRNTPAPPSVVPTNAPNNAGQLQLGSATALVIGILGAVIAL</sequence>
<evidence type="ECO:0000256" key="5">
    <source>
        <dbReference type="ARBA" id="ARBA00038219"/>
    </source>
</evidence>
<comment type="similarity">
    <text evidence="5">Belongs to the PIR protein family.</text>
</comment>
<keyword evidence="3" id="KW-0964">Secreted</keyword>